<dbReference type="PANTHER" id="PTHR48100:SF62">
    <property type="entry name" value="GLUCOSYL-3-PHOSPHOGLYCERATE PHOSPHATASE"/>
    <property type="match status" value="1"/>
</dbReference>
<dbReference type="InterPro" id="IPR029033">
    <property type="entry name" value="His_PPase_superfam"/>
</dbReference>
<dbReference type="InterPro" id="IPR050275">
    <property type="entry name" value="PGM_Phosphatase"/>
</dbReference>
<dbReference type="PROSITE" id="PS00175">
    <property type="entry name" value="PG_MUTASE"/>
    <property type="match status" value="1"/>
</dbReference>
<accession>A0ABU3Z5Y8</accession>
<comment type="caution">
    <text evidence="1">The sequence shown here is derived from an EMBL/GenBank/DDBJ whole genome shotgun (WGS) entry which is preliminary data.</text>
</comment>
<dbReference type="InterPro" id="IPR001345">
    <property type="entry name" value="PG/BPGM_mutase_AS"/>
</dbReference>
<dbReference type="RefSeq" id="WP_317329189.1">
    <property type="nucleotide sequence ID" value="NZ_JAWJZA010000009.1"/>
</dbReference>
<gene>
    <name evidence="1" type="ORF">RVY80_00425</name>
</gene>
<dbReference type="SMART" id="SM00855">
    <property type="entry name" value="PGAM"/>
    <property type="match status" value="1"/>
</dbReference>
<dbReference type="EC" id="3.1.3.-" evidence="1"/>
<organism evidence="1 2">
    <name type="scientific">Veillonella absiana</name>
    <dbReference type="NCBI Taxonomy" id="3079305"/>
    <lineage>
        <taxon>Bacteria</taxon>
        <taxon>Bacillati</taxon>
        <taxon>Bacillota</taxon>
        <taxon>Negativicutes</taxon>
        <taxon>Veillonellales</taxon>
        <taxon>Veillonellaceae</taxon>
        <taxon>Veillonella</taxon>
    </lineage>
</organism>
<dbReference type="InterPro" id="IPR013078">
    <property type="entry name" value="His_Pase_superF_clade-1"/>
</dbReference>
<dbReference type="GO" id="GO:0016787">
    <property type="term" value="F:hydrolase activity"/>
    <property type="evidence" value="ECO:0007669"/>
    <property type="project" value="UniProtKB-KW"/>
</dbReference>
<dbReference type="CDD" id="cd07067">
    <property type="entry name" value="HP_PGM_like"/>
    <property type="match status" value="1"/>
</dbReference>
<evidence type="ECO:0000313" key="2">
    <source>
        <dbReference type="Proteomes" id="UP001272515"/>
    </source>
</evidence>
<protein>
    <submittedName>
        <fullName evidence="1">Histidine phosphatase family protein</fullName>
        <ecNumber evidence="1">3.1.3.-</ecNumber>
    </submittedName>
</protein>
<reference evidence="1 2" key="1">
    <citation type="submission" date="2023-10" db="EMBL/GenBank/DDBJ databases">
        <title>Veillonella sp. nov., isolated from a pig farm feces dump.</title>
        <authorList>
            <person name="Chang Y.-H."/>
        </authorList>
    </citation>
    <scope>NUCLEOTIDE SEQUENCE [LARGE SCALE GENOMIC DNA]</scope>
    <source>
        <strain evidence="1 2">YH-vei2233</strain>
    </source>
</reference>
<dbReference type="Gene3D" id="3.40.50.1240">
    <property type="entry name" value="Phosphoglycerate mutase-like"/>
    <property type="match status" value="1"/>
</dbReference>
<name>A0ABU3Z5Y8_9FIRM</name>
<dbReference type="PANTHER" id="PTHR48100">
    <property type="entry name" value="BROAD-SPECIFICITY PHOSPHATASE YOR283W-RELATED"/>
    <property type="match status" value="1"/>
</dbReference>
<proteinExistence type="predicted"/>
<evidence type="ECO:0000313" key="1">
    <source>
        <dbReference type="EMBL" id="MDV5087324.1"/>
    </source>
</evidence>
<dbReference type="Pfam" id="PF00300">
    <property type="entry name" value="His_Phos_1"/>
    <property type="match status" value="1"/>
</dbReference>
<dbReference type="Proteomes" id="UP001272515">
    <property type="component" value="Unassembled WGS sequence"/>
</dbReference>
<sequence>MSTIYLIRHGESMANAGQVTYGSDTIHLTPLGEEQAAGVPSRLPDKIDHIIHSTYIRTKETAAPTIEAHPTAPVSEWASAREFSYLDPEKCMGTNLEDRKPMVEEFWNTNDAFLQVHPQSESFEQFIARVKETDRRLREDFGGARKTVALFTHALFMKAFFQVQEQPNTPVQKLMNEFFDCPVIHNCDIFTIEV</sequence>
<dbReference type="EMBL" id="JAWJZB010000001">
    <property type="protein sequence ID" value="MDV5087324.1"/>
    <property type="molecule type" value="Genomic_DNA"/>
</dbReference>
<keyword evidence="1" id="KW-0378">Hydrolase</keyword>
<dbReference type="SUPFAM" id="SSF53254">
    <property type="entry name" value="Phosphoglycerate mutase-like"/>
    <property type="match status" value="1"/>
</dbReference>
<keyword evidence="2" id="KW-1185">Reference proteome</keyword>